<dbReference type="SUPFAM" id="SSF46785">
    <property type="entry name" value="Winged helix' DNA-binding domain"/>
    <property type="match status" value="1"/>
</dbReference>
<dbReference type="SMART" id="SM00418">
    <property type="entry name" value="HTH_ARSR"/>
    <property type="match status" value="1"/>
</dbReference>
<dbReference type="RefSeq" id="WP_014789324.1">
    <property type="nucleotide sequence ID" value="NC_018015.1"/>
</dbReference>
<evidence type="ECO:0000259" key="1">
    <source>
        <dbReference type="SMART" id="SM00418"/>
    </source>
</evidence>
<name>I3ZVF8_THECF</name>
<reference evidence="2 3" key="1">
    <citation type="journal article" date="2012" name="J. Bacteriol.">
        <title>Complete Genome Sequence of the Hyperthermophilic Archaeon Thermococcus sp. Strain CL1, Isolated from a Paralvinella sp. Polychaete Worm Collected from a Hydrothermal Vent.</title>
        <authorList>
            <person name="Jung J.H."/>
            <person name="Holden J.F."/>
            <person name="Seo D.H."/>
            <person name="Park K.H."/>
            <person name="Shin H."/>
            <person name="Ryu S."/>
            <person name="Lee J.H."/>
            <person name="Park C.S."/>
        </authorList>
    </citation>
    <scope>NUCLEOTIDE SEQUENCE [LARGE SCALE GENOMIC DNA]</scope>
    <source>
        <strain evidence="3">DSM 27260 / KACC 17922 / CL1</strain>
    </source>
</reference>
<dbReference type="HOGENOM" id="CLU_2340333_0_0_2"/>
<evidence type="ECO:0000313" key="3">
    <source>
        <dbReference type="Proteomes" id="UP000006064"/>
    </source>
</evidence>
<organism evidence="2 3">
    <name type="scientific">Thermococcus cleftensis (strain DSM 27260 / KACC 17922 / CL1)</name>
    <dbReference type="NCBI Taxonomy" id="163003"/>
    <lineage>
        <taxon>Archaea</taxon>
        <taxon>Methanobacteriati</taxon>
        <taxon>Methanobacteriota</taxon>
        <taxon>Thermococci</taxon>
        <taxon>Thermococcales</taxon>
        <taxon>Thermococcaceae</taxon>
        <taxon>Thermococcus</taxon>
    </lineage>
</organism>
<dbReference type="Proteomes" id="UP000006064">
    <property type="component" value="Chromosome"/>
</dbReference>
<dbReference type="Pfam" id="PF13412">
    <property type="entry name" value="HTH_24"/>
    <property type="match status" value="1"/>
</dbReference>
<dbReference type="InterPro" id="IPR036388">
    <property type="entry name" value="WH-like_DNA-bd_sf"/>
</dbReference>
<sequence length="97" mass="10956">MDQAILKKASFVKSSGVRYGIILELSRRGYATPKEMAIALNKHLPTVSRALRELRTEGIVEFVEHEHSKSRLYYLTKEGRRIVKMLSSCEEASSNGS</sequence>
<proteinExistence type="predicted"/>
<dbReference type="AlphaFoldDB" id="I3ZVF8"/>
<dbReference type="InterPro" id="IPR036390">
    <property type="entry name" value="WH_DNA-bd_sf"/>
</dbReference>
<dbReference type="CDD" id="cd00090">
    <property type="entry name" value="HTH_ARSR"/>
    <property type="match status" value="1"/>
</dbReference>
<dbReference type="KEGG" id="thm:CL1_1493"/>
<keyword evidence="3" id="KW-1185">Reference proteome</keyword>
<dbReference type="InterPro" id="IPR011991">
    <property type="entry name" value="ArsR-like_HTH"/>
</dbReference>
<gene>
    <name evidence="2" type="ORF">CL1_1493</name>
</gene>
<dbReference type="InterPro" id="IPR001845">
    <property type="entry name" value="HTH_ArsR_DNA-bd_dom"/>
</dbReference>
<feature type="domain" description="HTH arsR-type" evidence="1">
    <location>
        <begin position="9"/>
        <end position="91"/>
    </location>
</feature>
<dbReference type="STRING" id="163003.CL1_1493"/>
<dbReference type="GO" id="GO:0003700">
    <property type="term" value="F:DNA-binding transcription factor activity"/>
    <property type="evidence" value="ECO:0007669"/>
    <property type="project" value="InterPro"/>
</dbReference>
<evidence type="ECO:0000313" key="2">
    <source>
        <dbReference type="EMBL" id="AFL95692.1"/>
    </source>
</evidence>
<dbReference type="Gene3D" id="1.10.10.10">
    <property type="entry name" value="Winged helix-like DNA-binding domain superfamily/Winged helix DNA-binding domain"/>
    <property type="match status" value="1"/>
</dbReference>
<dbReference type="OrthoDB" id="74749at2157"/>
<dbReference type="EMBL" id="CP003651">
    <property type="protein sequence ID" value="AFL95692.1"/>
    <property type="molecule type" value="Genomic_DNA"/>
</dbReference>
<protein>
    <recommendedName>
        <fullName evidence="1">HTH arsR-type domain-containing protein</fullName>
    </recommendedName>
</protein>
<accession>I3ZVF8</accession>
<dbReference type="GeneID" id="13037897"/>